<keyword evidence="8" id="KW-1185">Reference proteome</keyword>
<keyword evidence="3" id="KW-0326">Glycosidase</keyword>
<keyword evidence="2 7" id="KW-0378">Hydrolase</keyword>
<sequence length="915" mass="102367">MPRIPSVSPATGKPTQPYFIHTVDGNFVDNSGRTLILRGVNLSGNAKQPITEPSYLRNHLWQSGEDGNKSFIGQPLCLEDGSADVHLARLRGWGFNVLRYPITWEALEHEGPGKYDYEFMEYTIKVLRKCKEYGFTVLIDPHQDVWSRFSGGSGAPYWTLIACGMNPHNFTATQAAIVHSEYPVAHEPKPEELPAMIWSTNYGRLVSQTIFTLFFAGKEYAPKCIIDGQNIQDYLQSHFFAAFGALADRIREAGDLYDECIIGWDSMNEPAEGWCGWDDLNSIPSEQGSTATKGSRPTPAQSLRLGMGHVQTVEHWAFGSFGPKQDGWVTIDPKGRKIWLDPEEEEEGVNNRWGWKRDEDWKLGICVWALHGVWDVESGYVLQPDYFRCPPFDPDRPVVFEADFWRPFWRNYIARIRTAQPEAISFVQPPVFTTPPPLDGPDDLCGRCCYSAHYYDGLTLVTRHWNWFNADALGVLRGKYKAPWMAAKIGERAIRKSLQEQLGILKDDSNILGPYPTLIGEIGTPFDMDNKRSYGWTNGGKYAGDYSCQQKALDASMNAADGPNALSYTIWNYCPDNCHEWGDNWNMEDLSLWSVDDLAPVPSTDGLRMRNADSSEVGLLRKKSSNALIRVRQVAYATPSATASAVSLATLGGGSDDEYEQFERDVMKTIHGLGIDRTMAAARPHWINPYDFLTDGARAVRAFARPYPVATVGLPIDIQFDIHKAEFKLTVRVRPEDRPIVDHHDGTSTSSSTLAKHVDYAELPTEIFIPLVHYARQDILDRSLLASQQADQQLDSDSPNPQNMANDDGAYVTHPSPASLSSATTLPVSAPLVDIHVTASSGRWSIEGQCLRWWYPVPAEDQPDLEHTIRITRSLGAIRVKHDPTHRGEAASPSTGFWDVCDQVCKGDFDGCCIM</sequence>
<protein>
    <submittedName>
        <fullName evidence="7">Glycoside hydrolase</fullName>
    </submittedName>
</protein>
<feature type="domain" description="Glycoside hydrolase family 5" evidence="5">
    <location>
        <begin position="87"/>
        <end position="174"/>
    </location>
</feature>
<evidence type="ECO:0000259" key="6">
    <source>
        <dbReference type="Pfam" id="PF18564"/>
    </source>
</evidence>
<comment type="caution">
    <text evidence="7">The sequence shown here is derived from an EMBL/GenBank/DDBJ whole genome shotgun (WGS) entry which is preliminary data.</text>
</comment>
<dbReference type="EMBL" id="LNZH02000106">
    <property type="protein sequence ID" value="OCB91108.1"/>
    <property type="molecule type" value="Genomic_DNA"/>
</dbReference>
<evidence type="ECO:0000259" key="5">
    <source>
        <dbReference type="Pfam" id="PF00150"/>
    </source>
</evidence>
<reference evidence="7" key="1">
    <citation type="submission" date="2016-06" db="EMBL/GenBank/DDBJ databases">
        <title>Draft Genome sequence of the fungus Inonotus baumii.</title>
        <authorList>
            <person name="Zhu H."/>
            <person name="Lin W."/>
        </authorList>
    </citation>
    <scope>NUCLEOTIDE SEQUENCE</scope>
    <source>
        <strain evidence="7">821</strain>
    </source>
</reference>
<dbReference type="Gene3D" id="3.20.20.80">
    <property type="entry name" value="Glycosidases"/>
    <property type="match status" value="2"/>
</dbReference>
<proteinExistence type="inferred from homology"/>
<dbReference type="Pfam" id="PF00150">
    <property type="entry name" value="Cellulase"/>
    <property type="match status" value="1"/>
</dbReference>
<organism evidence="7 8">
    <name type="scientific">Sanghuangporus baumii</name>
    <name type="common">Phellinus baumii</name>
    <dbReference type="NCBI Taxonomy" id="108892"/>
    <lineage>
        <taxon>Eukaryota</taxon>
        <taxon>Fungi</taxon>
        <taxon>Dikarya</taxon>
        <taxon>Basidiomycota</taxon>
        <taxon>Agaricomycotina</taxon>
        <taxon>Agaricomycetes</taxon>
        <taxon>Hymenochaetales</taxon>
        <taxon>Hymenochaetaceae</taxon>
        <taxon>Sanghuangporus</taxon>
    </lineage>
</organism>
<dbReference type="OrthoDB" id="9971853at2759"/>
<feature type="domain" description="Glycoside hydrolase family 5 C-terminal" evidence="6">
    <location>
        <begin position="705"/>
        <end position="776"/>
    </location>
</feature>
<evidence type="ECO:0000313" key="7">
    <source>
        <dbReference type="EMBL" id="OCB91108.1"/>
    </source>
</evidence>
<dbReference type="SUPFAM" id="SSF51445">
    <property type="entry name" value="(Trans)glycosidases"/>
    <property type="match status" value="1"/>
</dbReference>
<evidence type="ECO:0000313" key="8">
    <source>
        <dbReference type="Proteomes" id="UP000757232"/>
    </source>
</evidence>
<accession>A0A9Q5I3P5</accession>
<dbReference type="GO" id="GO:0050295">
    <property type="term" value="F:steryl-beta-glucosidase activity"/>
    <property type="evidence" value="ECO:0007669"/>
    <property type="project" value="TreeGrafter"/>
</dbReference>
<dbReference type="InterPro" id="IPR001547">
    <property type="entry name" value="Glyco_hydro_5"/>
</dbReference>
<dbReference type="Gene3D" id="2.60.40.1180">
    <property type="entry name" value="Golgi alpha-mannosidase II"/>
    <property type="match status" value="1"/>
</dbReference>
<feature type="compositionally biased region" description="Low complexity" evidence="4">
    <location>
        <begin position="788"/>
        <end position="798"/>
    </location>
</feature>
<feature type="region of interest" description="Disordered" evidence="4">
    <location>
        <begin position="788"/>
        <end position="818"/>
    </location>
</feature>
<dbReference type="GO" id="GO:1904462">
    <property type="term" value="P:ergosteryl 3-beta-D-glucoside catabolic process"/>
    <property type="evidence" value="ECO:0007669"/>
    <property type="project" value="TreeGrafter"/>
</dbReference>
<dbReference type="InterPro" id="IPR013780">
    <property type="entry name" value="Glyco_hydro_b"/>
</dbReference>
<dbReference type="AlphaFoldDB" id="A0A9Q5I3P5"/>
<dbReference type="InterPro" id="IPR052066">
    <property type="entry name" value="Glycosphingolipid_Hydrolases"/>
</dbReference>
<evidence type="ECO:0000256" key="1">
    <source>
        <dbReference type="ARBA" id="ARBA00005641"/>
    </source>
</evidence>
<comment type="similarity">
    <text evidence="1">Belongs to the glycosyl hydrolase 5 (cellulase A) family.</text>
</comment>
<dbReference type="PANTHER" id="PTHR31308">
    <property type="match status" value="1"/>
</dbReference>
<gene>
    <name evidence="7" type="ORF">A7U60_g1673</name>
</gene>
<name>A0A9Q5I3P5_SANBA</name>
<evidence type="ECO:0000256" key="4">
    <source>
        <dbReference type="SAM" id="MobiDB-lite"/>
    </source>
</evidence>
<dbReference type="InterPro" id="IPR041036">
    <property type="entry name" value="GH5_C"/>
</dbReference>
<dbReference type="PANTHER" id="PTHR31308:SF6">
    <property type="entry name" value="GLYCOSIDE HYDROLASE FAMILY 5 C-TERMINAL DOMAIN-CONTAINING PROTEIN"/>
    <property type="match status" value="1"/>
</dbReference>
<dbReference type="Pfam" id="PF18564">
    <property type="entry name" value="Glyco_hydro_5_C"/>
    <property type="match status" value="1"/>
</dbReference>
<dbReference type="Proteomes" id="UP000757232">
    <property type="component" value="Unassembled WGS sequence"/>
</dbReference>
<dbReference type="GO" id="GO:0000272">
    <property type="term" value="P:polysaccharide catabolic process"/>
    <property type="evidence" value="ECO:0007669"/>
    <property type="project" value="InterPro"/>
</dbReference>
<dbReference type="InterPro" id="IPR017853">
    <property type="entry name" value="GH"/>
</dbReference>
<evidence type="ECO:0000256" key="3">
    <source>
        <dbReference type="ARBA" id="ARBA00023295"/>
    </source>
</evidence>
<evidence type="ECO:0000256" key="2">
    <source>
        <dbReference type="ARBA" id="ARBA00022801"/>
    </source>
</evidence>